<keyword evidence="3" id="KW-1185">Reference proteome</keyword>
<dbReference type="STRING" id="3760.A0A251PYB3"/>
<feature type="domain" description="Protein kinase" evidence="1">
    <location>
        <begin position="1"/>
        <end position="91"/>
    </location>
</feature>
<dbReference type="AlphaFoldDB" id="A0A251PYB3"/>
<sequence>MRVHHTNLVSLIGYCDEVANGNLQHHIFSADITKKVLTWKERLQIVIHPQANKITRLLIFSGLDYPHTGCKLPIVHRDLKTSNILDYLHTA</sequence>
<dbReference type="GO" id="GO:0004672">
    <property type="term" value="F:protein kinase activity"/>
    <property type="evidence" value="ECO:0007669"/>
    <property type="project" value="InterPro"/>
</dbReference>
<evidence type="ECO:0000313" key="3">
    <source>
        <dbReference type="Proteomes" id="UP000006882"/>
    </source>
</evidence>
<gene>
    <name evidence="2" type="ORF">PRUPE_3G079200</name>
</gene>
<dbReference type="EMBL" id="CM007653">
    <property type="protein sequence ID" value="ONI16120.1"/>
    <property type="molecule type" value="Genomic_DNA"/>
</dbReference>
<organism evidence="2 3">
    <name type="scientific">Prunus persica</name>
    <name type="common">Peach</name>
    <name type="synonym">Amygdalus persica</name>
    <dbReference type="NCBI Taxonomy" id="3760"/>
    <lineage>
        <taxon>Eukaryota</taxon>
        <taxon>Viridiplantae</taxon>
        <taxon>Streptophyta</taxon>
        <taxon>Embryophyta</taxon>
        <taxon>Tracheophyta</taxon>
        <taxon>Spermatophyta</taxon>
        <taxon>Magnoliopsida</taxon>
        <taxon>eudicotyledons</taxon>
        <taxon>Gunneridae</taxon>
        <taxon>Pentapetalae</taxon>
        <taxon>rosids</taxon>
        <taxon>fabids</taxon>
        <taxon>Rosales</taxon>
        <taxon>Rosaceae</taxon>
        <taxon>Amygdaloideae</taxon>
        <taxon>Amygdaleae</taxon>
        <taxon>Prunus</taxon>
    </lineage>
</organism>
<proteinExistence type="predicted"/>
<dbReference type="PANTHER" id="PTHR45631">
    <property type="entry name" value="OS07G0107800 PROTEIN-RELATED"/>
    <property type="match status" value="1"/>
</dbReference>
<dbReference type="InterPro" id="IPR011009">
    <property type="entry name" value="Kinase-like_dom_sf"/>
</dbReference>
<dbReference type="GO" id="GO:0005524">
    <property type="term" value="F:ATP binding"/>
    <property type="evidence" value="ECO:0007669"/>
    <property type="project" value="InterPro"/>
</dbReference>
<dbReference type="PROSITE" id="PS50011">
    <property type="entry name" value="PROTEIN_KINASE_DOM"/>
    <property type="match status" value="1"/>
</dbReference>
<protein>
    <recommendedName>
        <fullName evidence="1">Protein kinase domain-containing protein</fullName>
    </recommendedName>
</protein>
<dbReference type="Proteomes" id="UP000006882">
    <property type="component" value="Chromosome G3"/>
</dbReference>
<dbReference type="InterPro" id="IPR000719">
    <property type="entry name" value="Prot_kinase_dom"/>
</dbReference>
<dbReference type="PANTHER" id="PTHR45631:SF202">
    <property type="entry name" value="SENESCENCE-INDUCED RECEPTOR-LIKE SERINE_THREONINE-PROTEIN KINASE"/>
    <property type="match status" value="1"/>
</dbReference>
<evidence type="ECO:0000259" key="1">
    <source>
        <dbReference type="PROSITE" id="PS50011"/>
    </source>
</evidence>
<name>A0A251PYB3_PRUPE</name>
<dbReference type="Gramene" id="ONI16120">
    <property type="protein sequence ID" value="ONI16120"/>
    <property type="gene ID" value="PRUPE_3G079200"/>
</dbReference>
<dbReference type="Gene3D" id="1.10.510.10">
    <property type="entry name" value="Transferase(Phosphotransferase) domain 1"/>
    <property type="match status" value="1"/>
</dbReference>
<evidence type="ECO:0000313" key="2">
    <source>
        <dbReference type="EMBL" id="ONI16120.1"/>
    </source>
</evidence>
<reference evidence="2 3" key="1">
    <citation type="journal article" date="2013" name="Nat. Genet.">
        <title>The high-quality draft genome of peach (Prunus persica) identifies unique patterns of genetic diversity, domestication and genome evolution.</title>
        <authorList>
            <consortium name="International Peach Genome Initiative"/>
            <person name="Verde I."/>
            <person name="Abbott A.G."/>
            <person name="Scalabrin S."/>
            <person name="Jung S."/>
            <person name="Shu S."/>
            <person name="Marroni F."/>
            <person name="Zhebentyayeva T."/>
            <person name="Dettori M.T."/>
            <person name="Grimwood J."/>
            <person name="Cattonaro F."/>
            <person name="Zuccolo A."/>
            <person name="Rossini L."/>
            <person name="Jenkins J."/>
            <person name="Vendramin E."/>
            <person name="Meisel L.A."/>
            <person name="Decroocq V."/>
            <person name="Sosinski B."/>
            <person name="Prochnik S."/>
            <person name="Mitros T."/>
            <person name="Policriti A."/>
            <person name="Cipriani G."/>
            <person name="Dondini L."/>
            <person name="Ficklin S."/>
            <person name="Goodstein D.M."/>
            <person name="Xuan P."/>
            <person name="Del Fabbro C."/>
            <person name="Aramini V."/>
            <person name="Copetti D."/>
            <person name="Gonzalez S."/>
            <person name="Horner D.S."/>
            <person name="Falchi R."/>
            <person name="Lucas S."/>
            <person name="Mica E."/>
            <person name="Maldonado J."/>
            <person name="Lazzari B."/>
            <person name="Bielenberg D."/>
            <person name="Pirona R."/>
            <person name="Miculan M."/>
            <person name="Barakat A."/>
            <person name="Testolin R."/>
            <person name="Stella A."/>
            <person name="Tartarini S."/>
            <person name="Tonutti P."/>
            <person name="Arus P."/>
            <person name="Orellana A."/>
            <person name="Wells C."/>
            <person name="Main D."/>
            <person name="Vizzotto G."/>
            <person name="Silva H."/>
            <person name="Salamini F."/>
            <person name="Schmutz J."/>
            <person name="Morgante M."/>
            <person name="Rokhsar D.S."/>
        </authorList>
    </citation>
    <scope>NUCLEOTIDE SEQUENCE [LARGE SCALE GENOMIC DNA]</scope>
    <source>
        <strain evidence="3">cv. Nemared</strain>
    </source>
</reference>
<accession>A0A251PYB3</accession>
<dbReference type="SUPFAM" id="SSF56112">
    <property type="entry name" value="Protein kinase-like (PK-like)"/>
    <property type="match status" value="1"/>
</dbReference>